<dbReference type="KEGG" id="afla:FHG64_18215"/>
<dbReference type="InterPro" id="IPR036866">
    <property type="entry name" value="RibonucZ/Hydroxyglut_hydro"/>
</dbReference>
<reference evidence="2 3" key="1">
    <citation type="submission" date="2019-06" db="EMBL/GenBank/DDBJ databases">
        <title>Complete genome sequence of Antarcticibacterium flavum KCTC 52984T from an Antarctic marine sediment.</title>
        <authorList>
            <person name="Lee Y.M."/>
            <person name="Shin S.C."/>
        </authorList>
    </citation>
    <scope>NUCLEOTIDE SEQUENCE [LARGE SCALE GENOMIC DNA]</scope>
    <source>
        <strain evidence="2 3">KCTC 52984</strain>
    </source>
</reference>
<dbReference type="InterPro" id="IPR024884">
    <property type="entry name" value="NAPE-PLD"/>
</dbReference>
<evidence type="ECO:0000313" key="2">
    <source>
        <dbReference type="EMBL" id="QCY71168.1"/>
    </source>
</evidence>
<gene>
    <name evidence="2" type="ORF">FHG64_18215</name>
</gene>
<dbReference type="SUPFAM" id="SSF56281">
    <property type="entry name" value="Metallo-hydrolase/oxidoreductase"/>
    <property type="match status" value="1"/>
</dbReference>
<dbReference type="Gene3D" id="3.60.15.10">
    <property type="entry name" value="Ribonuclease Z/Hydroxyacylglutathione hydrolase-like"/>
    <property type="match status" value="1"/>
</dbReference>
<dbReference type="GO" id="GO:0008270">
    <property type="term" value="F:zinc ion binding"/>
    <property type="evidence" value="ECO:0007669"/>
    <property type="project" value="InterPro"/>
</dbReference>
<keyword evidence="3" id="KW-1185">Reference proteome</keyword>
<organism evidence="2 3">
    <name type="scientific">Antarcticibacterium flavum</name>
    <dbReference type="NCBI Taxonomy" id="2058175"/>
    <lineage>
        <taxon>Bacteria</taxon>
        <taxon>Pseudomonadati</taxon>
        <taxon>Bacteroidota</taxon>
        <taxon>Flavobacteriia</taxon>
        <taxon>Flavobacteriales</taxon>
        <taxon>Flavobacteriaceae</taxon>
        <taxon>Antarcticibacterium</taxon>
    </lineage>
</organism>
<proteinExistence type="predicted"/>
<dbReference type="OrthoDB" id="9805728at2"/>
<dbReference type="PANTHER" id="PTHR15032">
    <property type="entry name" value="N-ACYL-PHOSPHATIDYLETHANOLAMINE-HYDROLYZING PHOSPHOLIPASE D"/>
    <property type="match status" value="1"/>
</dbReference>
<dbReference type="AlphaFoldDB" id="A0A5B7X8V7"/>
<dbReference type="GO" id="GO:0005737">
    <property type="term" value="C:cytoplasm"/>
    <property type="evidence" value="ECO:0007669"/>
    <property type="project" value="TreeGrafter"/>
</dbReference>
<dbReference type="Pfam" id="PF12706">
    <property type="entry name" value="Lactamase_B_2"/>
    <property type="match status" value="1"/>
</dbReference>
<dbReference type="InterPro" id="IPR001279">
    <property type="entry name" value="Metallo-B-lactamas"/>
</dbReference>
<dbReference type="EMBL" id="CP040812">
    <property type="protein sequence ID" value="QCY71168.1"/>
    <property type="molecule type" value="Genomic_DNA"/>
</dbReference>
<evidence type="ECO:0000259" key="1">
    <source>
        <dbReference type="Pfam" id="PF12706"/>
    </source>
</evidence>
<dbReference type="GO" id="GO:0070290">
    <property type="term" value="F:N-acylphosphatidylethanolamine-specific phospholipase D activity"/>
    <property type="evidence" value="ECO:0007669"/>
    <property type="project" value="InterPro"/>
</dbReference>
<name>A0A5B7X8V7_9FLAO</name>
<feature type="domain" description="Metallo-beta-lactamase" evidence="1">
    <location>
        <begin position="97"/>
        <end position="291"/>
    </location>
</feature>
<sequence>MFKRFGKAPAGNRQERIKLQENYRDGKFHNLEPTAVSPKDVSFFKVLKEFITRPNSVTPAREVPIKKTDLFKLPKDKISVVWFGHSSYLINYKGFVILIDPVFSGNASPVKFFGKPFKGTNIYMADDFPQIDLLLITHDHYDHLDYPFIKQIKDKVKKVVCSLGVGAHLELWGIPHEKIIELGWQEELKVNNELNITALPSRHFSGRSTKRFNTLWSSFALIWNDCRIYVGGDSGYSPQFREIGEQFGNFDLAFLECGQYSQYWPQIHMMPEETVKAARDLNAKILFPVHWGKFVLSIHPWNEPINRMVAEANKKDQDFVAPHIGEMYILGEKYDQKEWWNFEDNG</sequence>
<dbReference type="RefSeq" id="WP_139067716.1">
    <property type="nucleotide sequence ID" value="NZ_CP040812.1"/>
</dbReference>
<protein>
    <submittedName>
        <fullName evidence="2">MBL fold metallo-hydrolase</fullName>
    </submittedName>
</protein>
<accession>A0A5B7X8V7</accession>
<evidence type="ECO:0000313" key="3">
    <source>
        <dbReference type="Proteomes" id="UP000309016"/>
    </source>
</evidence>
<keyword evidence="2" id="KW-0378">Hydrolase</keyword>
<dbReference type="Proteomes" id="UP000309016">
    <property type="component" value="Chromosome"/>
</dbReference>
<dbReference type="PANTHER" id="PTHR15032:SF4">
    <property type="entry name" value="N-ACYL-PHOSPHATIDYLETHANOLAMINE-HYDROLYZING PHOSPHOLIPASE D"/>
    <property type="match status" value="1"/>
</dbReference>
<dbReference type="PIRSF" id="PIRSF038896">
    <property type="entry name" value="NAPE-PLD"/>
    <property type="match status" value="1"/>
</dbReference>